<accession>A0A5B2UI39</accession>
<dbReference type="GO" id="GO:0004674">
    <property type="term" value="F:protein serine/threonine kinase activity"/>
    <property type="evidence" value="ECO:0007669"/>
    <property type="project" value="UniProtKB-KW"/>
</dbReference>
<dbReference type="AlphaFoldDB" id="A0A5B2UI39"/>
<reference evidence="1 2" key="1">
    <citation type="submission" date="2019-09" db="EMBL/GenBank/DDBJ databases">
        <title>Salinarimonas rosea gen. nov., sp. nov., a new member of the a-2 subgroup of the Proteobacteria.</title>
        <authorList>
            <person name="Liu J."/>
        </authorList>
    </citation>
    <scope>NUCLEOTIDE SEQUENCE [LARGE SCALE GENOMIC DNA]</scope>
    <source>
        <strain evidence="1 2">BN140002</strain>
    </source>
</reference>
<keyword evidence="2" id="KW-1185">Reference proteome</keyword>
<keyword evidence="1" id="KW-0808">Transferase</keyword>
<dbReference type="RefSeq" id="WP_210247708.1">
    <property type="nucleotide sequence ID" value="NZ_VUOA01000214.1"/>
</dbReference>
<dbReference type="Proteomes" id="UP000323142">
    <property type="component" value="Unassembled WGS sequence"/>
</dbReference>
<reference evidence="1 2" key="2">
    <citation type="submission" date="2019-09" db="EMBL/GenBank/DDBJ databases">
        <authorList>
            <person name="Jin C."/>
        </authorList>
    </citation>
    <scope>NUCLEOTIDE SEQUENCE [LARGE SCALE GENOMIC DNA]</scope>
    <source>
        <strain evidence="1 2">BN140002</strain>
    </source>
</reference>
<feature type="non-terminal residue" evidence="1">
    <location>
        <position position="94"/>
    </location>
</feature>
<evidence type="ECO:0000313" key="1">
    <source>
        <dbReference type="EMBL" id="KAA2226152.1"/>
    </source>
</evidence>
<keyword evidence="1" id="KW-0418">Kinase</keyword>
<comment type="caution">
    <text evidence="1">The sequence shown here is derived from an EMBL/GenBank/DDBJ whole genome shotgun (WGS) entry which is preliminary data.</text>
</comment>
<dbReference type="InterPro" id="IPR011009">
    <property type="entry name" value="Kinase-like_dom_sf"/>
</dbReference>
<gene>
    <name evidence="1" type="ORF">F0L46_25730</name>
</gene>
<dbReference type="EMBL" id="VUOA01000214">
    <property type="protein sequence ID" value="KAA2226152.1"/>
    <property type="molecule type" value="Genomic_DNA"/>
</dbReference>
<organism evidence="1 2">
    <name type="scientific">Salinarimonas soli</name>
    <dbReference type="NCBI Taxonomy" id="1638099"/>
    <lineage>
        <taxon>Bacteria</taxon>
        <taxon>Pseudomonadati</taxon>
        <taxon>Pseudomonadota</taxon>
        <taxon>Alphaproteobacteria</taxon>
        <taxon>Hyphomicrobiales</taxon>
        <taxon>Salinarimonadaceae</taxon>
        <taxon>Salinarimonas</taxon>
    </lineage>
</organism>
<keyword evidence="1" id="KW-0723">Serine/threonine-protein kinase</keyword>
<name>A0A5B2UI39_9HYPH</name>
<protein>
    <submittedName>
        <fullName evidence="1">Serine/threonine protein kinase</fullName>
    </submittedName>
</protein>
<proteinExistence type="predicted"/>
<sequence length="94" mass="9586">MAAVTYTLLTGHTPFPIKTLNDLLSRNPNVDPPPVSSRIGAPVELDELLAASLSPHPDHRPHSAAALAQQLDAIAAVLPGGEGGPTTPAPSVAL</sequence>
<evidence type="ECO:0000313" key="2">
    <source>
        <dbReference type="Proteomes" id="UP000323142"/>
    </source>
</evidence>
<dbReference type="Gene3D" id="1.10.510.10">
    <property type="entry name" value="Transferase(Phosphotransferase) domain 1"/>
    <property type="match status" value="1"/>
</dbReference>
<dbReference type="SUPFAM" id="SSF56112">
    <property type="entry name" value="Protein kinase-like (PK-like)"/>
    <property type="match status" value="1"/>
</dbReference>